<evidence type="ECO:0008006" key="3">
    <source>
        <dbReference type="Google" id="ProtNLM"/>
    </source>
</evidence>
<dbReference type="STRING" id="512399.A8709_32415"/>
<dbReference type="RefSeq" id="WP_065856901.1">
    <property type="nucleotide sequence ID" value="NZ_LYPC01000027.1"/>
</dbReference>
<accession>A0A1C0ZWR7</accession>
<organism evidence="1 2">
    <name type="scientific">Paenibacillus pectinilyticus</name>
    <dbReference type="NCBI Taxonomy" id="512399"/>
    <lineage>
        <taxon>Bacteria</taxon>
        <taxon>Bacillati</taxon>
        <taxon>Bacillota</taxon>
        <taxon>Bacilli</taxon>
        <taxon>Bacillales</taxon>
        <taxon>Paenibacillaceae</taxon>
        <taxon>Paenibacillus</taxon>
    </lineage>
</organism>
<dbReference type="OrthoDB" id="2651434at2"/>
<comment type="caution">
    <text evidence="1">The sequence shown here is derived from an EMBL/GenBank/DDBJ whole genome shotgun (WGS) entry which is preliminary data.</text>
</comment>
<evidence type="ECO:0000313" key="1">
    <source>
        <dbReference type="EMBL" id="OCT12527.1"/>
    </source>
</evidence>
<keyword evidence="2" id="KW-1185">Reference proteome</keyword>
<name>A0A1C0ZWR7_9BACL</name>
<sequence>MRYQIMLKDGLEKKGYTLNKAAQLVYERFGMHITSTYISKLRSGSKPPATDDLNEAIAKILEIDSIEFRRAAYIEKIPNDLLEGIAIAQ</sequence>
<dbReference type="EMBL" id="LYPC01000027">
    <property type="protein sequence ID" value="OCT12527.1"/>
    <property type="molecule type" value="Genomic_DNA"/>
</dbReference>
<proteinExistence type="predicted"/>
<reference evidence="2" key="1">
    <citation type="submission" date="2016-05" db="EMBL/GenBank/DDBJ databases">
        <title>Paenibacillus oryzae. sp. nov., isolated from the rice root.</title>
        <authorList>
            <person name="Zhang J."/>
            <person name="Zhang X."/>
        </authorList>
    </citation>
    <scope>NUCLEOTIDE SEQUENCE [LARGE SCALE GENOMIC DNA]</scope>
    <source>
        <strain evidence="2">KCTC13222</strain>
    </source>
</reference>
<gene>
    <name evidence="1" type="ORF">A8709_32415</name>
</gene>
<dbReference type="Proteomes" id="UP000093309">
    <property type="component" value="Unassembled WGS sequence"/>
</dbReference>
<dbReference type="Gene3D" id="1.10.260.40">
    <property type="entry name" value="lambda repressor-like DNA-binding domains"/>
    <property type="match status" value="1"/>
</dbReference>
<evidence type="ECO:0000313" key="2">
    <source>
        <dbReference type="Proteomes" id="UP000093309"/>
    </source>
</evidence>
<protein>
    <recommendedName>
        <fullName evidence="3">HTH cro/C1-type domain-containing protein</fullName>
    </recommendedName>
</protein>
<dbReference type="AlphaFoldDB" id="A0A1C0ZWR7"/>
<dbReference type="GO" id="GO:0003677">
    <property type="term" value="F:DNA binding"/>
    <property type="evidence" value="ECO:0007669"/>
    <property type="project" value="InterPro"/>
</dbReference>
<dbReference type="InterPro" id="IPR010982">
    <property type="entry name" value="Lambda_DNA-bd_dom_sf"/>
</dbReference>